<dbReference type="InterPro" id="IPR046960">
    <property type="entry name" value="PPR_At4g14850-like_plant"/>
</dbReference>
<accession>A0A9W7IU70</accession>
<dbReference type="InterPro" id="IPR011990">
    <property type="entry name" value="TPR-like_helical_dom_sf"/>
</dbReference>
<dbReference type="InterPro" id="IPR002885">
    <property type="entry name" value="PPR_rpt"/>
</dbReference>
<dbReference type="GO" id="GO:0003723">
    <property type="term" value="F:RNA binding"/>
    <property type="evidence" value="ECO:0007669"/>
    <property type="project" value="InterPro"/>
</dbReference>
<evidence type="ECO:0000313" key="3">
    <source>
        <dbReference type="EMBL" id="GMJ01369.1"/>
    </source>
</evidence>
<dbReference type="NCBIfam" id="TIGR00756">
    <property type="entry name" value="PPR"/>
    <property type="match status" value="3"/>
</dbReference>
<evidence type="ECO:0000313" key="4">
    <source>
        <dbReference type="Proteomes" id="UP001165190"/>
    </source>
</evidence>
<dbReference type="EMBL" id="BSYR01000035">
    <property type="protein sequence ID" value="GMJ01369.1"/>
    <property type="molecule type" value="Genomic_DNA"/>
</dbReference>
<dbReference type="OrthoDB" id="1886324at2759"/>
<dbReference type="AlphaFoldDB" id="A0A9W7IU70"/>
<feature type="repeat" description="PPR" evidence="2">
    <location>
        <begin position="36"/>
        <end position="70"/>
    </location>
</feature>
<dbReference type="Proteomes" id="UP001165190">
    <property type="component" value="Unassembled WGS sequence"/>
</dbReference>
<dbReference type="FunFam" id="1.25.40.10:FF:000073">
    <property type="entry name" value="Pentatricopeptide repeat-containing protein chloroplastic"/>
    <property type="match status" value="1"/>
</dbReference>
<name>A0A9W7IU70_HIBTR</name>
<dbReference type="Gene3D" id="1.25.40.10">
    <property type="entry name" value="Tetratricopeptide repeat domain"/>
    <property type="match status" value="2"/>
</dbReference>
<sequence>MPQRNIFSWNSIISVLTKLSYVDDAAKIFYSMPEGDQCSWNSIISRFAQQDRFDEALHYFVRMHRENFVLNEYSFCSVLSACYGLKDIKLGAQVHALISKTRFFSNVYTGLALVDMYEKCGNVSCGQKAFDYMSERNRVSWNSLITCYEQNDSASAALQVFLSMMDCGIEPDEITFSSMVSACVSLSAIKEGKQIHARVVKYNKLRDDLVLGNALVDMYAKCNKIKS</sequence>
<comment type="caution">
    <text evidence="3">The sequence shown here is derived from an EMBL/GenBank/DDBJ whole genome shotgun (WGS) entry which is preliminary data.</text>
</comment>
<keyword evidence="4" id="KW-1185">Reference proteome</keyword>
<evidence type="ECO:0000256" key="1">
    <source>
        <dbReference type="ARBA" id="ARBA00022737"/>
    </source>
</evidence>
<protein>
    <submittedName>
        <fullName evidence="3">SLOW GROWTH 2</fullName>
    </submittedName>
</protein>
<organism evidence="3 4">
    <name type="scientific">Hibiscus trionum</name>
    <name type="common">Flower of an hour</name>
    <dbReference type="NCBI Taxonomy" id="183268"/>
    <lineage>
        <taxon>Eukaryota</taxon>
        <taxon>Viridiplantae</taxon>
        <taxon>Streptophyta</taxon>
        <taxon>Embryophyta</taxon>
        <taxon>Tracheophyta</taxon>
        <taxon>Spermatophyta</taxon>
        <taxon>Magnoliopsida</taxon>
        <taxon>eudicotyledons</taxon>
        <taxon>Gunneridae</taxon>
        <taxon>Pentapetalae</taxon>
        <taxon>rosids</taxon>
        <taxon>malvids</taxon>
        <taxon>Malvales</taxon>
        <taxon>Malvaceae</taxon>
        <taxon>Malvoideae</taxon>
        <taxon>Hibiscus</taxon>
    </lineage>
</organism>
<proteinExistence type="predicted"/>
<feature type="repeat" description="PPR" evidence="2">
    <location>
        <begin position="137"/>
        <end position="171"/>
    </location>
</feature>
<gene>
    <name evidence="3" type="ORF">HRI_003806100</name>
</gene>
<dbReference type="Pfam" id="PF01535">
    <property type="entry name" value="PPR"/>
    <property type="match status" value="1"/>
</dbReference>
<keyword evidence="1" id="KW-0677">Repeat</keyword>
<dbReference type="PROSITE" id="PS51375">
    <property type="entry name" value="PPR"/>
    <property type="match status" value="2"/>
</dbReference>
<dbReference type="GO" id="GO:0009451">
    <property type="term" value="P:RNA modification"/>
    <property type="evidence" value="ECO:0007669"/>
    <property type="project" value="InterPro"/>
</dbReference>
<dbReference type="PANTHER" id="PTHR47926">
    <property type="entry name" value="PENTATRICOPEPTIDE REPEAT-CONTAINING PROTEIN"/>
    <property type="match status" value="1"/>
</dbReference>
<evidence type="ECO:0000256" key="2">
    <source>
        <dbReference type="PROSITE-ProRule" id="PRU00708"/>
    </source>
</evidence>
<dbReference type="Pfam" id="PF13041">
    <property type="entry name" value="PPR_2"/>
    <property type="match status" value="2"/>
</dbReference>
<reference evidence="3" key="1">
    <citation type="submission" date="2023-05" db="EMBL/GenBank/DDBJ databases">
        <title>Genome and transcriptome analyses reveal genes involved in the formation of fine ridges on petal epidermal cells in Hibiscus trionum.</title>
        <authorList>
            <person name="Koshimizu S."/>
            <person name="Masuda S."/>
            <person name="Ishii T."/>
            <person name="Shirasu K."/>
            <person name="Hoshino A."/>
            <person name="Arita M."/>
        </authorList>
    </citation>
    <scope>NUCLEOTIDE SEQUENCE</scope>
    <source>
        <strain evidence="3">Hamamatsu line</strain>
    </source>
</reference>